<dbReference type="Proteomes" id="UP000501094">
    <property type="component" value="Chromosome"/>
</dbReference>
<feature type="transmembrane region" description="Helical" evidence="1">
    <location>
        <begin position="238"/>
        <end position="257"/>
    </location>
</feature>
<dbReference type="EMBL" id="CP038852">
    <property type="protein sequence ID" value="QIZ21389.1"/>
    <property type="molecule type" value="Genomic_DNA"/>
</dbReference>
<evidence type="ECO:0000313" key="3">
    <source>
        <dbReference type="Proteomes" id="UP000501094"/>
    </source>
</evidence>
<gene>
    <name evidence="2" type="ORF">E5R92_06305</name>
</gene>
<protein>
    <recommendedName>
        <fullName evidence="4">Glycosyltransferase RgtA/B/C/D-like domain-containing protein</fullName>
    </recommendedName>
</protein>
<keyword evidence="3" id="KW-1185">Reference proteome</keyword>
<feature type="transmembrane region" description="Helical" evidence="1">
    <location>
        <begin position="162"/>
        <end position="179"/>
    </location>
</feature>
<feature type="transmembrane region" description="Helical" evidence="1">
    <location>
        <begin position="263"/>
        <end position="279"/>
    </location>
</feature>
<proteinExistence type="predicted"/>
<keyword evidence="1" id="KW-0812">Transmembrane</keyword>
<evidence type="ECO:0008006" key="4">
    <source>
        <dbReference type="Google" id="ProtNLM"/>
    </source>
</evidence>
<sequence>MKKKLLTEIAYFFFIFIFFFIISIYFFQDYLNSHWTTSYDQETALAYNALLFNSGIEQEMTDHSAYFTILFTSFFYKILNFVGLNDVYKFSQIAELNLNQIFQQNVYYLRLLSILFHVFAFLVTTYFFLNYFKDKILSFFLSTMVYFLYGNLSLAYGVRPELISYLFLIFSLIFIFRFLEKSNIFDLFLFFLFILFSILNKLQVIFYFPFILFFSYFHLKTIYSTNIFYRLNIKKEKILSYIFIFLISYISLKSLIFLRDYKTWIFLLLLISIINLFFYRVSSKKNISDNLILLNLCLIFSYIFFNLLVFLHPSGSLLSINKTIFSVVKSASQYNDEISSISISSINFLMNLLSLFLKNILLIYEIIFKSINSYSIIIFTFLIFFILNFKRYTNKEKKIILSLLFSFF</sequence>
<feature type="transmembrane region" description="Helical" evidence="1">
    <location>
        <begin position="371"/>
        <end position="389"/>
    </location>
</feature>
<dbReference type="AlphaFoldDB" id="A0A6H1Q5L8"/>
<organism evidence="2 3">
    <name type="scientific">Candidatus Pelagibacter giovannonii</name>
    <dbReference type="NCBI Taxonomy" id="2563896"/>
    <lineage>
        <taxon>Bacteria</taxon>
        <taxon>Pseudomonadati</taxon>
        <taxon>Pseudomonadota</taxon>
        <taxon>Alphaproteobacteria</taxon>
        <taxon>Candidatus Pelagibacterales</taxon>
        <taxon>Candidatus Pelagibacteraceae</taxon>
        <taxon>Candidatus Pelagibacter</taxon>
    </lineage>
</organism>
<feature type="transmembrane region" description="Helical" evidence="1">
    <location>
        <begin position="9"/>
        <end position="27"/>
    </location>
</feature>
<evidence type="ECO:0000313" key="2">
    <source>
        <dbReference type="EMBL" id="QIZ21389.1"/>
    </source>
</evidence>
<dbReference type="KEGG" id="peg:E5R92_06305"/>
<feature type="transmembrane region" description="Helical" evidence="1">
    <location>
        <begin position="136"/>
        <end position="156"/>
    </location>
</feature>
<reference evidence="2 3" key="1">
    <citation type="journal article" date="2020" name="Nat. Microbiol.">
        <title>Lysogenic host-virus interactions in SAR11 marine bacteria.</title>
        <authorList>
            <person name="Morris R.M."/>
            <person name="Cain K.R."/>
            <person name="Hvorecny K.L."/>
            <person name="Kollman J.M."/>
        </authorList>
    </citation>
    <scope>NUCLEOTIDE SEQUENCE [LARGE SCALE GENOMIC DNA]</scope>
    <source>
        <strain evidence="2 3">NP1</strain>
    </source>
</reference>
<name>A0A6H1Q5L8_9PROT</name>
<feature type="transmembrane region" description="Helical" evidence="1">
    <location>
        <begin position="107"/>
        <end position="129"/>
    </location>
</feature>
<evidence type="ECO:0000256" key="1">
    <source>
        <dbReference type="SAM" id="Phobius"/>
    </source>
</evidence>
<feature type="transmembrane region" description="Helical" evidence="1">
    <location>
        <begin position="291"/>
        <end position="311"/>
    </location>
</feature>
<dbReference type="RefSeq" id="WP_168607247.1">
    <property type="nucleotide sequence ID" value="NZ_CP038852.1"/>
</dbReference>
<keyword evidence="1" id="KW-0472">Membrane</keyword>
<keyword evidence="1" id="KW-1133">Transmembrane helix</keyword>
<accession>A0A6H1Q5L8</accession>